<dbReference type="AlphaFoldDB" id="A0A323TI96"/>
<keyword evidence="2" id="KW-1133">Transmembrane helix</keyword>
<dbReference type="InterPro" id="IPR029410">
    <property type="entry name" value="CAP_assoc"/>
</dbReference>
<dbReference type="SUPFAM" id="SSF55797">
    <property type="entry name" value="PR-1-like"/>
    <property type="match status" value="1"/>
</dbReference>
<evidence type="ECO:0000259" key="4">
    <source>
        <dbReference type="Pfam" id="PF14504"/>
    </source>
</evidence>
<proteinExistence type="predicted"/>
<reference evidence="5 6" key="1">
    <citation type="submission" date="2017-10" db="EMBL/GenBank/DDBJ databases">
        <title>Bacillus sp. nov., a halophilic bacterium isolated from a Keqin Lake.</title>
        <authorList>
            <person name="Wang H."/>
        </authorList>
    </citation>
    <scope>NUCLEOTIDE SEQUENCE [LARGE SCALE GENOMIC DNA]</scope>
    <source>
        <strain evidence="5 6">KQ-12</strain>
    </source>
</reference>
<dbReference type="Gene3D" id="3.40.33.10">
    <property type="entry name" value="CAP"/>
    <property type="match status" value="1"/>
</dbReference>
<protein>
    <recommendedName>
        <fullName evidence="7">Serine protease</fullName>
    </recommendedName>
</protein>
<dbReference type="InterPro" id="IPR014044">
    <property type="entry name" value="CAP_dom"/>
</dbReference>
<dbReference type="Proteomes" id="UP000248214">
    <property type="component" value="Unassembled WGS sequence"/>
</dbReference>
<keyword evidence="6" id="KW-1185">Reference proteome</keyword>
<feature type="domain" description="SCP" evidence="3">
    <location>
        <begin position="282"/>
        <end position="391"/>
    </location>
</feature>
<dbReference type="InterPro" id="IPR035940">
    <property type="entry name" value="CAP_sf"/>
</dbReference>
<evidence type="ECO:0000313" key="6">
    <source>
        <dbReference type="Proteomes" id="UP000248214"/>
    </source>
</evidence>
<accession>A0A323TI96</accession>
<dbReference type="PANTHER" id="PTHR31157:SF26">
    <property type="entry name" value="SCP-LIKE EXTRACELLULAR PROTEIN"/>
    <property type="match status" value="1"/>
</dbReference>
<dbReference type="Pfam" id="PF14504">
    <property type="entry name" value="CAP_assoc_N"/>
    <property type="match status" value="1"/>
</dbReference>
<evidence type="ECO:0000313" key="5">
    <source>
        <dbReference type="EMBL" id="PYZ93267.1"/>
    </source>
</evidence>
<evidence type="ECO:0000256" key="2">
    <source>
        <dbReference type="SAM" id="Phobius"/>
    </source>
</evidence>
<dbReference type="CDD" id="cd05379">
    <property type="entry name" value="CAP_bacterial"/>
    <property type="match status" value="1"/>
</dbReference>
<feature type="region of interest" description="Disordered" evidence="1">
    <location>
        <begin position="80"/>
        <end position="105"/>
    </location>
</feature>
<feature type="domain" description="CAP-associated" evidence="4">
    <location>
        <begin position="111"/>
        <end position="250"/>
    </location>
</feature>
<name>A0A323TI96_9BACI</name>
<evidence type="ECO:0008006" key="7">
    <source>
        <dbReference type="Google" id="ProtNLM"/>
    </source>
</evidence>
<evidence type="ECO:0000259" key="3">
    <source>
        <dbReference type="Pfam" id="PF00188"/>
    </source>
</evidence>
<evidence type="ECO:0000256" key="1">
    <source>
        <dbReference type="SAM" id="MobiDB-lite"/>
    </source>
</evidence>
<keyword evidence="2" id="KW-0472">Membrane</keyword>
<feature type="compositionally biased region" description="Acidic residues" evidence="1">
    <location>
        <begin position="80"/>
        <end position="96"/>
    </location>
</feature>
<sequence length="396" mass="45857">MNKVFSFHFSLKTGKMNLNGVSSYRKGVTGMKPFLAFLITFIVFLSVAYIGYDLLDELSTEDRPELQLTLEPNFEAESEFLAPDEEEEENTDENESNEVFRSSEGDLHEWIGQEEEKLVDDLGDPDRVDVTPYGYDWHVYQFEDRYKQFGISEEGVVTAFTNSEAVQLKDMGINEEYETVSDIYSFDSEQTVTQGLSSYTFTLTETELRSRPLVQIEDGVWAQLYFDTFTNQLSSVRYLNDEVLLTHRPYSLQYTGELPEKEQLTGEEKEEWDESQARQIFDLSNKIRERHELDLLSWHSEAAETAYYHSKDMFDNEYFSHTSPNHGELKDRLESDDVSYRMAAENIAARYVDGIAAVEGWLNSEGHRVNLLSEDLTHLGAGVYEDYYTQNFITPR</sequence>
<feature type="transmembrane region" description="Helical" evidence="2">
    <location>
        <begin position="34"/>
        <end position="52"/>
    </location>
</feature>
<dbReference type="EMBL" id="PDOD01000002">
    <property type="protein sequence ID" value="PYZ93267.1"/>
    <property type="molecule type" value="Genomic_DNA"/>
</dbReference>
<keyword evidence="2" id="KW-0812">Transmembrane</keyword>
<gene>
    <name evidence="5" type="ORF">CR194_08720</name>
</gene>
<dbReference type="Pfam" id="PF00188">
    <property type="entry name" value="CAP"/>
    <property type="match status" value="1"/>
</dbReference>
<dbReference type="PANTHER" id="PTHR31157">
    <property type="entry name" value="SCP DOMAIN-CONTAINING PROTEIN"/>
    <property type="match status" value="1"/>
</dbReference>
<comment type="caution">
    <text evidence="5">The sequence shown here is derived from an EMBL/GenBank/DDBJ whole genome shotgun (WGS) entry which is preliminary data.</text>
</comment>
<organism evidence="5 6">
    <name type="scientific">Salipaludibacillus keqinensis</name>
    <dbReference type="NCBI Taxonomy" id="2045207"/>
    <lineage>
        <taxon>Bacteria</taxon>
        <taxon>Bacillati</taxon>
        <taxon>Bacillota</taxon>
        <taxon>Bacilli</taxon>
        <taxon>Bacillales</taxon>
        <taxon>Bacillaceae</taxon>
    </lineage>
</organism>